<evidence type="ECO:0000256" key="7">
    <source>
        <dbReference type="SAM" id="Phobius"/>
    </source>
</evidence>
<dbReference type="EMBL" id="CABFNP030000459">
    <property type="protein sequence ID" value="CAI6021989.1"/>
    <property type="molecule type" value="Genomic_DNA"/>
</dbReference>
<keyword evidence="2 7" id="KW-0812">Transmembrane</keyword>
<feature type="transmembrane region" description="Helical" evidence="7">
    <location>
        <begin position="35"/>
        <end position="60"/>
    </location>
</feature>
<keyword evidence="4 7" id="KW-0472">Membrane</keyword>
<dbReference type="InterPro" id="IPR052337">
    <property type="entry name" value="SAT4-like"/>
</dbReference>
<sequence length="351" mass="38548">MANEELWGEFAVGALFICLRFFARIKVVGVTNLQLEDLFMLIALLAYTAVTILIHLITVYGSTIGQTPESVYLLPKEMVASFIVGQKLTFADWLVYLVYIWSLKATLLVMFSRLTKGLRFEERILKGVIGYTAVAFVGAAISHICVCLPVHKSWQVVPYPGDACALRNLNYYLVSFFNASSDLCIIAIPVPIIFKAKIPVWRRALLTVLLCSGIFVVVATILRSYYSLKSITTLPVAAGWTSRETFVAAVAVSIPGIKPLFSRSKWFRFRSTGEGGNYQSGGKGSSHELRTIGGSLQTPGFMSRSQDKGGWRVDGKDHRGTRLSSDVGSEEIIFSGPRDQSQSSVQAPAPA</sequence>
<dbReference type="PANTHER" id="PTHR33048:SF152">
    <property type="entry name" value="INTEGRAL MEMBRANE PROTEIN"/>
    <property type="match status" value="1"/>
</dbReference>
<feature type="transmembrane region" description="Helical" evidence="7">
    <location>
        <begin position="93"/>
        <end position="112"/>
    </location>
</feature>
<reference evidence="9" key="1">
    <citation type="submission" date="2023-01" db="EMBL/GenBank/DDBJ databases">
        <authorList>
            <person name="Piombo E."/>
        </authorList>
    </citation>
    <scope>NUCLEOTIDE SEQUENCE</scope>
</reference>
<feature type="region of interest" description="Disordered" evidence="6">
    <location>
        <begin position="296"/>
        <end position="351"/>
    </location>
</feature>
<feature type="compositionally biased region" description="Basic and acidic residues" evidence="6">
    <location>
        <begin position="305"/>
        <end position="320"/>
    </location>
</feature>
<feature type="transmembrane region" description="Helical" evidence="7">
    <location>
        <begin position="124"/>
        <end position="151"/>
    </location>
</feature>
<name>A0AA35PXA5_9HYPO</name>
<dbReference type="Proteomes" id="UP001160390">
    <property type="component" value="Unassembled WGS sequence"/>
</dbReference>
<dbReference type="InterPro" id="IPR049326">
    <property type="entry name" value="Rhodopsin_dom_fungi"/>
</dbReference>
<evidence type="ECO:0000313" key="9">
    <source>
        <dbReference type="EMBL" id="CAI6021989.1"/>
    </source>
</evidence>
<evidence type="ECO:0000256" key="2">
    <source>
        <dbReference type="ARBA" id="ARBA00022692"/>
    </source>
</evidence>
<feature type="transmembrane region" description="Helical" evidence="7">
    <location>
        <begin position="6"/>
        <end position="23"/>
    </location>
</feature>
<evidence type="ECO:0000256" key="3">
    <source>
        <dbReference type="ARBA" id="ARBA00022989"/>
    </source>
</evidence>
<evidence type="ECO:0000256" key="5">
    <source>
        <dbReference type="ARBA" id="ARBA00038359"/>
    </source>
</evidence>
<dbReference type="PANTHER" id="PTHR33048">
    <property type="entry name" value="PTH11-LIKE INTEGRAL MEMBRANE PROTEIN (AFU_ORTHOLOGUE AFUA_5G11245)"/>
    <property type="match status" value="1"/>
</dbReference>
<dbReference type="GO" id="GO:0016020">
    <property type="term" value="C:membrane"/>
    <property type="evidence" value="ECO:0007669"/>
    <property type="project" value="UniProtKB-SubCell"/>
</dbReference>
<comment type="similarity">
    <text evidence="5">Belongs to the SAT4 family.</text>
</comment>
<dbReference type="Pfam" id="PF20684">
    <property type="entry name" value="Fung_rhodopsin"/>
    <property type="match status" value="1"/>
</dbReference>
<feature type="domain" description="Rhodopsin" evidence="8">
    <location>
        <begin position="19"/>
        <end position="263"/>
    </location>
</feature>
<feature type="compositionally biased region" description="Polar residues" evidence="6">
    <location>
        <begin position="338"/>
        <end position="351"/>
    </location>
</feature>
<proteinExistence type="inferred from homology"/>
<keyword evidence="10" id="KW-1185">Reference proteome</keyword>
<organism evidence="9 10">
    <name type="scientific">Clonostachys chloroleuca</name>
    <dbReference type="NCBI Taxonomy" id="1926264"/>
    <lineage>
        <taxon>Eukaryota</taxon>
        <taxon>Fungi</taxon>
        <taxon>Dikarya</taxon>
        <taxon>Ascomycota</taxon>
        <taxon>Pezizomycotina</taxon>
        <taxon>Sordariomycetes</taxon>
        <taxon>Hypocreomycetidae</taxon>
        <taxon>Hypocreales</taxon>
        <taxon>Bionectriaceae</taxon>
        <taxon>Clonostachys</taxon>
    </lineage>
</organism>
<feature type="transmembrane region" description="Helical" evidence="7">
    <location>
        <begin position="171"/>
        <end position="192"/>
    </location>
</feature>
<evidence type="ECO:0000256" key="1">
    <source>
        <dbReference type="ARBA" id="ARBA00004141"/>
    </source>
</evidence>
<gene>
    <name evidence="9" type="ORF">CCHLO57077_00013476</name>
</gene>
<protein>
    <recommendedName>
        <fullName evidence="8">Rhodopsin domain-containing protein</fullName>
    </recommendedName>
</protein>
<accession>A0AA35PXA5</accession>
<feature type="transmembrane region" description="Helical" evidence="7">
    <location>
        <begin position="204"/>
        <end position="225"/>
    </location>
</feature>
<evidence type="ECO:0000256" key="6">
    <source>
        <dbReference type="SAM" id="MobiDB-lite"/>
    </source>
</evidence>
<evidence type="ECO:0000313" key="10">
    <source>
        <dbReference type="Proteomes" id="UP001160390"/>
    </source>
</evidence>
<keyword evidence="3 7" id="KW-1133">Transmembrane helix</keyword>
<comment type="caution">
    <text evidence="9">The sequence shown here is derived from an EMBL/GenBank/DDBJ whole genome shotgun (WGS) entry which is preliminary data.</text>
</comment>
<evidence type="ECO:0000259" key="8">
    <source>
        <dbReference type="Pfam" id="PF20684"/>
    </source>
</evidence>
<comment type="subcellular location">
    <subcellularLocation>
        <location evidence="1">Membrane</location>
        <topology evidence="1">Multi-pass membrane protein</topology>
    </subcellularLocation>
</comment>
<evidence type="ECO:0000256" key="4">
    <source>
        <dbReference type="ARBA" id="ARBA00023136"/>
    </source>
</evidence>
<dbReference type="AlphaFoldDB" id="A0AA35PXA5"/>